<keyword evidence="1" id="KW-0805">Transcription regulation</keyword>
<dbReference type="AlphaFoldDB" id="A0A2T1HYA0"/>
<dbReference type="InterPro" id="IPR008920">
    <property type="entry name" value="TF_FadR/GntR_C"/>
</dbReference>
<dbReference type="GO" id="GO:0003677">
    <property type="term" value="F:DNA binding"/>
    <property type="evidence" value="ECO:0007669"/>
    <property type="project" value="UniProtKB-KW"/>
</dbReference>
<dbReference type="Proteomes" id="UP000239772">
    <property type="component" value="Unassembled WGS sequence"/>
</dbReference>
<evidence type="ECO:0000313" key="5">
    <source>
        <dbReference type="Proteomes" id="UP000239772"/>
    </source>
</evidence>
<keyword evidence="2" id="KW-0238">DNA-binding</keyword>
<comment type="caution">
    <text evidence="4">The sequence shown here is derived from an EMBL/GenBank/DDBJ whole genome shotgun (WGS) entry which is preliminary data.</text>
</comment>
<reference evidence="5" key="1">
    <citation type="submission" date="2018-03" db="EMBL/GenBank/DDBJ databases">
        <authorList>
            <person name="Sun L."/>
            <person name="Liu H."/>
            <person name="Chen W."/>
            <person name="Huang K."/>
            <person name="Liu W."/>
            <person name="Gao X."/>
        </authorList>
    </citation>
    <scope>NUCLEOTIDE SEQUENCE [LARGE SCALE GENOMIC DNA]</scope>
    <source>
        <strain evidence="5">SH9</strain>
    </source>
</reference>
<evidence type="ECO:0000256" key="1">
    <source>
        <dbReference type="ARBA" id="ARBA00023015"/>
    </source>
</evidence>
<gene>
    <name evidence="4" type="ORF">SLNSH_01740</name>
</gene>
<evidence type="ECO:0000256" key="2">
    <source>
        <dbReference type="ARBA" id="ARBA00023125"/>
    </source>
</evidence>
<proteinExistence type="predicted"/>
<name>A0A2T1HYA0_9HYPH</name>
<evidence type="ECO:0000256" key="3">
    <source>
        <dbReference type="ARBA" id="ARBA00023163"/>
    </source>
</evidence>
<keyword evidence="5" id="KW-1185">Reference proteome</keyword>
<protein>
    <submittedName>
        <fullName evidence="4">Uncharacterized protein</fullName>
    </submittedName>
</protein>
<accession>A0A2T1HYA0</accession>
<dbReference type="EMBL" id="PVZS01000002">
    <property type="protein sequence ID" value="PSC06560.1"/>
    <property type="molecule type" value="Genomic_DNA"/>
</dbReference>
<dbReference type="SUPFAM" id="SSF48008">
    <property type="entry name" value="GntR ligand-binding domain-like"/>
    <property type="match status" value="1"/>
</dbReference>
<keyword evidence="3" id="KW-0804">Transcription</keyword>
<organism evidence="4 5">
    <name type="scientific">Alsobacter soli</name>
    <dbReference type="NCBI Taxonomy" id="2109933"/>
    <lineage>
        <taxon>Bacteria</taxon>
        <taxon>Pseudomonadati</taxon>
        <taxon>Pseudomonadota</taxon>
        <taxon>Alphaproteobacteria</taxon>
        <taxon>Hyphomicrobiales</taxon>
        <taxon>Alsobacteraceae</taxon>
        <taxon>Alsobacter</taxon>
    </lineage>
</organism>
<sequence length="59" mass="6527">MFTLSLRAIPKVSTAEHRKVADVILAGASAKAREIYAAHRRRGGKELMGILEPHGFQRL</sequence>
<evidence type="ECO:0000313" key="4">
    <source>
        <dbReference type="EMBL" id="PSC06560.1"/>
    </source>
</evidence>